<evidence type="ECO:0000313" key="1">
    <source>
        <dbReference type="EMBL" id="PAV05364.1"/>
    </source>
</evidence>
<accession>A0A2A2H7U6</accession>
<proteinExistence type="predicted"/>
<reference evidence="1 2" key="1">
    <citation type="journal article" date="2017" name="BMC Genomics">
        <title>Genomic analysis of methanogenic archaea reveals a shift towards energy conservation.</title>
        <authorList>
            <person name="Gilmore S.P."/>
            <person name="Henske J.K."/>
            <person name="Sexton J.A."/>
            <person name="Solomon K.V."/>
            <person name="Seppala S."/>
            <person name="Yoo J.I."/>
            <person name="Huyett L.M."/>
            <person name="Pressman A."/>
            <person name="Cogan J.Z."/>
            <person name="Kivenson V."/>
            <person name="Peng X."/>
            <person name="Tan Y."/>
            <person name="Valentine D.L."/>
            <person name="O'Malley M.A."/>
        </authorList>
    </citation>
    <scope>NUCLEOTIDE SEQUENCE [LARGE SCALE GENOMIC DNA]</scope>
    <source>
        <strain evidence="1 2">M.o.H.</strain>
    </source>
</reference>
<sequence length="83" mass="9558">MAKSNAEKVKEAEEALARKYEEEVLNRKAKAGLHTDACTTPLKMAKGHMRRKPLIKRAICQKCGKIFKTNRNTKFCFKCEKMK</sequence>
<gene>
    <name evidence="1" type="ORF">ASJ80_10275</name>
</gene>
<evidence type="ECO:0000313" key="2">
    <source>
        <dbReference type="Proteomes" id="UP000217784"/>
    </source>
</evidence>
<name>A0A2A2H7U6_METBR</name>
<dbReference type="Proteomes" id="UP000217784">
    <property type="component" value="Unassembled WGS sequence"/>
</dbReference>
<dbReference type="AlphaFoldDB" id="A0A2A2H7U6"/>
<keyword evidence="2" id="KW-1185">Reference proteome</keyword>
<organism evidence="1 2">
    <name type="scientific">Methanobacterium bryantii</name>
    <dbReference type="NCBI Taxonomy" id="2161"/>
    <lineage>
        <taxon>Archaea</taxon>
        <taxon>Methanobacteriati</taxon>
        <taxon>Methanobacteriota</taxon>
        <taxon>Methanomada group</taxon>
        <taxon>Methanobacteria</taxon>
        <taxon>Methanobacteriales</taxon>
        <taxon>Methanobacteriaceae</taxon>
        <taxon>Methanobacterium</taxon>
    </lineage>
</organism>
<dbReference type="EMBL" id="LMVM01000007">
    <property type="protein sequence ID" value="PAV05364.1"/>
    <property type="molecule type" value="Genomic_DNA"/>
</dbReference>
<dbReference type="RefSeq" id="WP_069584753.1">
    <property type="nucleotide sequence ID" value="NZ_LMVM01000007.1"/>
</dbReference>
<comment type="caution">
    <text evidence="1">The sequence shown here is derived from an EMBL/GenBank/DDBJ whole genome shotgun (WGS) entry which is preliminary data.</text>
</comment>
<protein>
    <submittedName>
        <fullName evidence="1">Uncharacterized protein</fullName>
    </submittedName>
</protein>